<gene>
    <name evidence="1" type="ORF">MPEBLZ_01722</name>
</gene>
<proteinExistence type="predicted"/>
<comment type="caution">
    <text evidence="1">The sequence shown here is derived from an EMBL/GenBank/DDBJ whole genome shotgun (WGS) entry which is preliminary data.</text>
</comment>
<reference evidence="1 2" key="1">
    <citation type="submission" date="2015-09" db="EMBL/GenBank/DDBJ databases">
        <title>A metagenomics-based metabolic model of nitrate-dependent anaerobic oxidation of methane by Methanoperedens-like archaea.</title>
        <authorList>
            <person name="Arshad A."/>
            <person name="Speth D.R."/>
            <person name="De Graaf R.M."/>
            <person name="Op Den Camp H.J."/>
            <person name="Jetten M.S."/>
            <person name="Welte C.U."/>
        </authorList>
    </citation>
    <scope>NUCLEOTIDE SEQUENCE [LARGE SCALE GENOMIC DNA]</scope>
</reference>
<sequence>MRDNVTKLSSKGRLYPEISITEAVKEILEKKTGLKFTKNEIFELSKAAYGWTDVVGNNTPILRIDKTKDQHNRRFGVMVYTFYDLFVNLCKHEKGNDSFNWFENAPEEEREILVAEMYAVIDLIYRLIDKSEKSQP</sequence>
<evidence type="ECO:0000313" key="2">
    <source>
        <dbReference type="Proteomes" id="UP000050360"/>
    </source>
</evidence>
<organism evidence="1 2">
    <name type="scientific">Candidatus Methanoperedens nitratireducens</name>
    <dbReference type="NCBI Taxonomy" id="1392998"/>
    <lineage>
        <taxon>Archaea</taxon>
        <taxon>Methanobacteriati</taxon>
        <taxon>Methanobacteriota</taxon>
        <taxon>Stenosarchaea group</taxon>
        <taxon>Methanomicrobia</taxon>
        <taxon>Methanosarcinales</taxon>
        <taxon>ANME-2 cluster</taxon>
        <taxon>Candidatus Methanoperedentaceae</taxon>
        <taxon>Candidatus Methanoperedens</taxon>
    </lineage>
</organism>
<dbReference type="EMBL" id="LKCM01000132">
    <property type="protein sequence ID" value="KPQ43702.1"/>
    <property type="molecule type" value="Genomic_DNA"/>
</dbReference>
<protein>
    <submittedName>
        <fullName evidence="1">Uncharacterized protein</fullName>
    </submittedName>
</protein>
<accession>A0A0P8E0J8</accession>
<dbReference type="Proteomes" id="UP000050360">
    <property type="component" value="Unassembled WGS sequence"/>
</dbReference>
<name>A0A0P8E0J8_9EURY</name>
<dbReference type="AlphaFoldDB" id="A0A0P8E0J8"/>
<evidence type="ECO:0000313" key="1">
    <source>
        <dbReference type="EMBL" id="KPQ43702.1"/>
    </source>
</evidence>